<reference evidence="1 2" key="1">
    <citation type="submission" date="2024-04" db="EMBL/GenBank/DDBJ databases">
        <title>Bacillus oryzaecorticis sp. nov., a moderately halophilic bacterium isolated from rice husks.</title>
        <authorList>
            <person name="Zhu H.-S."/>
        </authorList>
    </citation>
    <scope>NUCLEOTIDE SEQUENCE [LARGE SCALE GENOMIC DNA]</scope>
    <source>
        <strain evidence="1 2">ZC255</strain>
    </source>
</reference>
<gene>
    <name evidence="1" type="ORF">AAEO50_02395</name>
</gene>
<organism evidence="1 2">
    <name type="scientific">Rossellomorea oryzaecorticis</name>
    <dbReference type="NCBI Taxonomy" id="1396505"/>
    <lineage>
        <taxon>Bacteria</taxon>
        <taxon>Bacillati</taxon>
        <taxon>Bacillota</taxon>
        <taxon>Bacilli</taxon>
        <taxon>Bacillales</taxon>
        <taxon>Bacillaceae</taxon>
        <taxon>Rossellomorea</taxon>
    </lineage>
</organism>
<dbReference type="RefSeq" id="WP_341980017.1">
    <property type="nucleotide sequence ID" value="NZ_JBBYAF010000003.1"/>
</dbReference>
<sequence length="325" mass="38125">MKYFFVARIYGFEVNRTLNRGIKIIENLRLSTNRERIERIGDSYFQRAIGDIEYHDLLNGPYVYVEGDYDIEAEVVREKERLELLNYYMRLTQTLGTALWGVKDNSVRTELGFIYVYDERRFDAKATSVSSNARTSYFFNSHGGTASTTFSYDELLEGVSIHNTFYDETTANLEHSETVNIVTTKANRIERFIYFLQSARNQAFLPNRISSYCTALETLFSTDSQEISHKISERIARILGEDFSTREKIYKFIKNAYTIRSSNVHGDKLPRKFRSLEKQIQVSEELDDCIRKLYNFIIHDDEISGIYIRDNKDELNHYFDKLILS</sequence>
<name>A0ABU9K4T5_9BACI</name>
<dbReference type="Proteomes" id="UP001389717">
    <property type="component" value="Unassembled WGS sequence"/>
</dbReference>
<keyword evidence="2" id="KW-1185">Reference proteome</keyword>
<evidence type="ECO:0008006" key="3">
    <source>
        <dbReference type="Google" id="ProtNLM"/>
    </source>
</evidence>
<comment type="caution">
    <text evidence="1">The sequence shown here is derived from an EMBL/GenBank/DDBJ whole genome shotgun (WGS) entry which is preliminary data.</text>
</comment>
<proteinExistence type="predicted"/>
<accession>A0ABU9K4T5</accession>
<dbReference type="EMBL" id="JBBYAF010000003">
    <property type="protein sequence ID" value="MEL3971116.1"/>
    <property type="molecule type" value="Genomic_DNA"/>
</dbReference>
<evidence type="ECO:0000313" key="2">
    <source>
        <dbReference type="Proteomes" id="UP001389717"/>
    </source>
</evidence>
<protein>
    <recommendedName>
        <fullName evidence="3">Apea-like HEPN domain-containing protein</fullName>
    </recommendedName>
</protein>
<evidence type="ECO:0000313" key="1">
    <source>
        <dbReference type="EMBL" id="MEL3971116.1"/>
    </source>
</evidence>